<reference evidence="2 3" key="1">
    <citation type="submission" date="2015-01" db="EMBL/GenBank/DDBJ databases">
        <title>Complete genome of Pseudomonas batumici UCM B-321 producer of the batumin antibiotic with strong antistaphilococcal and potential anticancer activity.</title>
        <authorList>
            <person name="Klochko V.V."/>
            <person name="Zelena L.B."/>
            <person name="Elena K.A."/>
            <person name="Reva O.N."/>
        </authorList>
    </citation>
    <scope>NUCLEOTIDE SEQUENCE [LARGE SCALE GENOMIC DNA]</scope>
    <source>
        <strain evidence="2 3">UCM B-321</strain>
    </source>
</reference>
<evidence type="ECO:0000313" key="2">
    <source>
        <dbReference type="EMBL" id="KIH85686.1"/>
    </source>
</evidence>
<evidence type="ECO:0000259" key="1">
    <source>
        <dbReference type="Pfam" id="PF26231"/>
    </source>
</evidence>
<dbReference type="Proteomes" id="UP000031535">
    <property type="component" value="Unassembled WGS sequence"/>
</dbReference>
<sequence length="306" mass="33701">MQQDCLPGLLSYPEKAIILADNEMFIRALSELGLDAAAVDSPQPLPAQSLVFSFTSQGARQFYERAARTRRKQSILCPLHAFDPGLENALYSLMLLLRSDFANCLRRQRDHLRLLNRHQRLHLAGEGSRADVWLKSRSAPYVTTRDEISEHFVLCVSELFEVHYAHMRPDSPDLFQLNGILRISGLLTSQGSSRAPLALGVDEQLMELAQGVARHQAWLHIEHNQVRSFKVAGQEHVGLLARAAGDRGLNLSEFAIGVNDTIGPNINYSHNSPMNEGIGGVHVGLGDGASGYHIDFLSPGVDVLPG</sequence>
<accession>A0A0C2I8Y9</accession>
<dbReference type="RefSeq" id="WP_040063611.1">
    <property type="nucleotide sequence ID" value="NZ_JXDG01000004.1"/>
</dbReference>
<dbReference type="InterPro" id="IPR058799">
    <property type="entry name" value="CgnE_B"/>
</dbReference>
<dbReference type="OrthoDB" id="34067at2"/>
<keyword evidence="3" id="KW-1185">Reference proteome</keyword>
<gene>
    <name evidence="2" type="ORF">UCMB321_0505</name>
</gene>
<evidence type="ECO:0000313" key="3">
    <source>
        <dbReference type="Proteomes" id="UP000031535"/>
    </source>
</evidence>
<dbReference type="Pfam" id="PF26231">
    <property type="entry name" value="CgnE_B"/>
    <property type="match status" value="1"/>
</dbReference>
<dbReference type="EMBL" id="JXDG01000004">
    <property type="protein sequence ID" value="KIH85686.1"/>
    <property type="molecule type" value="Genomic_DNA"/>
</dbReference>
<organism evidence="2 3">
    <name type="scientific">Pseudomonas batumici</name>
    <dbReference type="NCBI Taxonomy" id="226910"/>
    <lineage>
        <taxon>Bacteria</taxon>
        <taxon>Pseudomonadati</taxon>
        <taxon>Pseudomonadota</taxon>
        <taxon>Gammaproteobacteria</taxon>
        <taxon>Pseudomonadales</taxon>
        <taxon>Pseudomonadaceae</taxon>
        <taxon>Pseudomonas</taxon>
    </lineage>
</organism>
<dbReference type="STRING" id="226910.UCMB321_0505"/>
<name>A0A0C2I8Y9_9PSED</name>
<comment type="caution">
    <text evidence="2">The sequence shown here is derived from an EMBL/GenBank/DDBJ whole genome shotgun (WGS) entry which is preliminary data.</text>
</comment>
<protein>
    <recommendedName>
        <fullName evidence="1">Crocagin biosynthetic protein CgnE/B domain-containing protein</fullName>
    </recommendedName>
</protein>
<feature type="domain" description="Crocagin biosynthetic protein CgnE/B" evidence="1">
    <location>
        <begin position="16"/>
        <end position="302"/>
    </location>
</feature>
<proteinExistence type="predicted"/>
<dbReference type="AlphaFoldDB" id="A0A0C2I8Y9"/>
<dbReference type="PATRIC" id="fig|226910.6.peg.503"/>